<dbReference type="SUPFAM" id="SSF53850">
    <property type="entry name" value="Periplasmic binding protein-like II"/>
    <property type="match status" value="1"/>
</dbReference>
<proteinExistence type="predicted"/>
<keyword evidence="1" id="KW-0732">Signal</keyword>
<evidence type="ECO:0000256" key="1">
    <source>
        <dbReference type="SAM" id="SignalP"/>
    </source>
</evidence>
<evidence type="ECO:0000313" key="2">
    <source>
        <dbReference type="EMBL" id="AFU98083.1"/>
    </source>
</evidence>
<dbReference type="eggNOG" id="COG0840">
    <property type="taxonomic scope" value="Bacteria"/>
</dbReference>
<feature type="signal peptide" evidence="1">
    <location>
        <begin position="1"/>
        <end position="24"/>
    </location>
</feature>
<protein>
    <recommendedName>
        <fullName evidence="4">Solute-binding protein family 3/N-terminal domain-containing protein</fullName>
    </recommendedName>
</protein>
<name>K4KJB7_SIMAS</name>
<dbReference type="KEGG" id="saga:M5M_04380"/>
<dbReference type="AlphaFoldDB" id="K4KJB7"/>
<reference evidence="2 3" key="1">
    <citation type="journal article" date="2013" name="Genome Announc.">
        <title>Complete genome sequence of Simiduia agarivorans SA1(T), a marine bacterium able to degrade a variety of polysaccharides.</title>
        <authorList>
            <person name="Lin S.Y."/>
            <person name="Shieh W.Y."/>
            <person name="Chen J.S."/>
            <person name="Tang S.L."/>
        </authorList>
    </citation>
    <scope>NUCLEOTIDE SEQUENCE [LARGE SCALE GENOMIC DNA]</scope>
    <source>
        <strain evidence="3">DSM 21679 / JCM 13881 / BCRC 17597 / SA1</strain>
    </source>
</reference>
<sequence>MVNRIIPALLLLLLGSSYVISASADVTLAVPTDVLEDYQSSFGVQPEPVRYDFPGSRRDVVEVILVQRALREGGVAEADLRPMDGYLRILQQLAEGKVALSGTSVWDFDARDMVEHLWVSSPLIRRGEFVVGVYTRAGHPILSQPQDLSALTQYTPVTSRNWKMDWSLLEQMGFSRIQYASSWESMVRMVLAGRADIVLAPFPQGNDLRIVAEDGRYLVPVPGIKVAFPAERVIAVAKNYPSADATFSALQKGLKILREQGEIERAYTQCGFFNPAVAAWTLINP</sequence>
<gene>
    <name evidence="2" type="ordered locus">M5M_04380</name>
</gene>
<dbReference type="Proteomes" id="UP000000466">
    <property type="component" value="Chromosome"/>
</dbReference>
<evidence type="ECO:0008006" key="4">
    <source>
        <dbReference type="Google" id="ProtNLM"/>
    </source>
</evidence>
<evidence type="ECO:0000313" key="3">
    <source>
        <dbReference type="Proteomes" id="UP000000466"/>
    </source>
</evidence>
<keyword evidence="3" id="KW-1185">Reference proteome</keyword>
<dbReference type="EMBL" id="CP003746">
    <property type="protein sequence ID" value="AFU98083.1"/>
    <property type="molecule type" value="Genomic_DNA"/>
</dbReference>
<dbReference type="HOGENOM" id="CLU_083605_0_0_6"/>
<feature type="chain" id="PRO_5003879813" description="Solute-binding protein family 3/N-terminal domain-containing protein" evidence="1">
    <location>
        <begin position="25"/>
        <end position="285"/>
    </location>
</feature>
<dbReference type="Gene3D" id="3.40.190.10">
    <property type="entry name" value="Periplasmic binding protein-like II"/>
    <property type="match status" value="1"/>
</dbReference>
<organism evidence="2 3">
    <name type="scientific">Simiduia agarivorans (strain DSM 21679 / JCM 13881 / BCRC 17597 / SA1)</name>
    <dbReference type="NCBI Taxonomy" id="1117647"/>
    <lineage>
        <taxon>Bacteria</taxon>
        <taxon>Pseudomonadati</taxon>
        <taxon>Pseudomonadota</taxon>
        <taxon>Gammaproteobacteria</taxon>
        <taxon>Cellvibrionales</taxon>
        <taxon>Cellvibrionaceae</taxon>
        <taxon>Simiduia</taxon>
    </lineage>
</organism>
<accession>K4KJB7</accession>
<dbReference type="STRING" id="1117647.M5M_04380"/>
<dbReference type="RefSeq" id="WP_015046256.1">
    <property type="nucleotide sequence ID" value="NC_018868.3"/>
</dbReference>
<dbReference type="OrthoDB" id="5452199at2"/>